<gene>
    <name evidence="6" type="primary">LOC100371347</name>
</gene>
<dbReference type="InterPro" id="IPR013721">
    <property type="entry name" value="STAG"/>
</dbReference>
<dbReference type="PANTHER" id="PTHR11199">
    <property type="entry name" value="STROMAL ANTIGEN"/>
    <property type="match status" value="1"/>
</dbReference>
<dbReference type="SUPFAM" id="SSF48371">
    <property type="entry name" value="ARM repeat"/>
    <property type="match status" value="1"/>
</dbReference>
<evidence type="ECO:0000313" key="5">
    <source>
        <dbReference type="Proteomes" id="UP000694865"/>
    </source>
</evidence>
<feature type="signal peptide" evidence="3">
    <location>
        <begin position="1"/>
        <end position="18"/>
    </location>
</feature>
<comment type="similarity">
    <text evidence="1">Belongs to the SCC3 family.</text>
</comment>
<keyword evidence="5" id="KW-1185">Reference proteome</keyword>
<evidence type="ECO:0000256" key="1">
    <source>
        <dbReference type="ARBA" id="ARBA00005486"/>
    </source>
</evidence>
<evidence type="ECO:0000313" key="6">
    <source>
        <dbReference type="RefSeq" id="XP_006811413.1"/>
    </source>
</evidence>
<dbReference type="InterPro" id="IPR020839">
    <property type="entry name" value="SCD"/>
</dbReference>
<feature type="domain" description="SCD" evidence="4">
    <location>
        <begin position="70"/>
        <end position="155"/>
    </location>
</feature>
<feature type="chain" id="PRO_5045429807" evidence="3">
    <location>
        <begin position="19"/>
        <end position="285"/>
    </location>
</feature>
<evidence type="ECO:0000259" key="4">
    <source>
        <dbReference type="PROSITE" id="PS51425"/>
    </source>
</evidence>
<name>A0ABM0LUH2_SACKO</name>
<protein>
    <submittedName>
        <fullName evidence="6">Cohesin subunit SA-1-like</fullName>
    </submittedName>
</protein>
<feature type="non-terminal residue" evidence="6">
    <location>
        <position position="1"/>
    </location>
</feature>
<accession>A0ABM0LUH2</accession>
<dbReference type="InterPro" id="IPR016024">
    <property type="entry name" value="ARM-type_fold"/>
</dbReference>
<dbReference type="InterPro" id="IPR039662">
    <property type="entry name" value="Cohesin_Scc3/SA"/>
</dbReference>
<sequence>MKLMTALVNVALNLSVSQDNTQRQYDAEKAKQTPKRAAERLEMLLAKRKELQENMEEVNQMMNNIFKGVFVHRYRDTQPEIRAICLGEIGIWMKNYSETFLSDSYLKYVGWTLHDKVGEVRQKCLFALIPLFNNPELAPKLELFTNRFKDRIVAMVLDKEVDVAVQAIKVVTLIFKLNEDILSCEDRENVYQLVYSSHRNVAQAAGEFLNECLFKREDIQATHRSNKRRSANAPLIKDMVQFFIESELHEHAAYLVDALWDVNDMVKDWDCLTELLLEEPGRGES</sequence>
<reference evidence="6" key="1">
    <citation type="submission" date="2025-08" db="UniProtKB">
        <authorList>
            <consortium name="RefSeq"/>
        </authorList>
    </citation>
    <scope>IDENTIFICATION</scope>
    <source>
        <tissue evidence="6">Testes</tissue>
    </source>
</reference>
<evidence type="ECO:0000256" key="2">
    <source>
        <dbReference type="SAM" id="Coils"/>
    </source>
</evidence>
<dbReference type="Pfam" id="PF24571">
    <property type="entry name" value="HEAT_SCC3-SA"/>
    <property type="match status" value="1"/>
</dbReference>
<keyword evidence="2" id="KW-0175">Coiled coil</keyword>
<dbReference type="InterPro" id="IPR056396">
    <property type="entry name" value="HEAT_SCC3-SA"/>
</dbReference>
<organism evidence="5 6">
    <name type="scientific">Saccoglossus kowalevskii</name>
    <name type="common">Acorn worm</name>
    <dbReference type="NCBI Taxonomy" id="10224"/>
    <lineage>
        <taxon>Eukaryota</taxon>
        <taxon>Metazoa</taxon>
        <taxon>Hemichordata</taxon>
        <taxon>Enteropneusta</taxon>
        <taxon>Harrimaniidae</taxon>
        <taxon>Saccoglossus</taxon>
    </lineage>
</organism>
<dbReference type="Pfam" id="PF21581">
    <property type="entry name" value="SCD"/>
    <property type="match status" value="1"/>
</dbReference>
<dbReference type="Proteomes" id="UP000694865">
    <property type="component" value="Unplaced"/>
</dbReference>
<dbReference type="Pfam" id="PF08514">
    <property type="entry name" value="STAG"/>
    <property type="match status" value="1"/>
</dbReference>
<dbReference type="PANTHER" id="PTHR11199:SF0">
    <property type="entry name" value="LD34181P-RELATED"/>
    <property type="match status" value="1"/>
</dbReference>
<dbReference type="GeneID" id="100371347"/>
<evidence type="ECO:0000256" key="3">
    <source>
        <dbReference type="SAM" id="SignalP"/>
    </source>
</evidence>
<feature type="non-terminal residue" evidence="6">
    <location>
        <position position="285"/>
    </location>
</feature>
<proteinExistence type="inferred from homology"/>
<feature type="coiled-coil region" evidence="2">
    <location>
        <begin position="41"/>
        <end position="68"/>
    </location>
</feature>
<keyword evidence="3" id="KW-0732">Signal</keyword>
<dbReference type="RefSeq" id="XP_006811413.1">
    <property type="nucleotide sequence ID" value="XM_006811350.1"/>
</dbReference>
<dbReference type="PROSITE" id="PS51425">
    <property type="entry name" value="SCD"/>
    <property type="match status" value="1"/>
</dbReference>